<dbReference type="PANTHER" id="PTHR10177">
    <property type="entry name" value="CYCLINS"/>
    <property type="match status" value="1"/>
</dbReference>
<dbReference type="InterPro" id="IPR048258">
    <property type="entry name" value="Cyclins_cyclin-box"/>
</dbReference>
<organism evidence="10 11">
    <name type="scientific">Musa acuminata subsp. malaccensis</name>
    <name type="common">Wild banana</name>
    <name type="synonym">Musa malaccensis</name>
    <dbReference type="NCBI Taxonomy" id="214687"/>
    <lineage>
        <taxon>Eukaryota</taxon>
        <taxon>Viridiplantae</taxon>
        <taxon>Streptophyta</taxon>
        <taxon>Embryophyta</taxon>
        <taxon>Tracheophyta</taxon>
        <taxon>Spermatophyta</taxon>
        <taxon>Magnoliopsida</taxon>
        <taxon>Liliopsida</taxon>
        <taxon>Zingiberales</taxon>
        <taxon>Musaceae</taxon>
        <taxon>Musa</taxon>
    </lineage>
</organism>
<dbReference type="Pfam" id="PF00134">
    <property type="entry name" value="Cyclin_N"/>
    <property type="match status" value="1"/>
</dbReference>
<keyword evidence="11" id="KW-1185">Reference proteome</keyword>
<dbReference type="OMA" id="REDSIAW"/>
<feature type="domain" description="Cyclin-like" evidence="7">
    <location>
        <begin position="67"/>
        <end position="154"/>
    </location>
</feature>
<evidence type="ECO:0000313" key="9">
    <source>
        <dbReference type="EMBL" id="CAG1836780.1"/>
    </source>
</evidence>
<evidence type="ECO:0000313" key="11">
    <source>
        <dbReference type="Proteomes" id="UP000012960"/>
    </source>
</evidence>
<evidence type="ECO:0000259" key="8">
    <source>
        <dbReference type="SMART" id="SM01332"/>
    </source>
</evidence>
<keyword evidence="2" id="KW-0132">Cell division</keyword>
<dbReference type="Proteomes" id="UP000012960">
    <property type="component" value="Unplaced"/>
</dbReference>
<accession>A0A804KPU2</accession>
<dbReference type="GO" id="GO:0000307">
    <property type="term" value="C:cyclin-dependent protein kinase holoenzyme complex"/>
    <property type="evidence" value="ECO:0000318"/>
    <property type="project" value="GO_Central"/>
</dbReference>
<evidence type="ECO:0000256" key="3">
    <source>
        <dbReference type="ARBA" id="ARBA00023127"/>
    </source>
</evidence>
<dbReference type="InterPro" id="IPR036915">
    <property type="entry name" value="Cyclin-like_sf"/>
</dbReference>
<reference evidence="9" key="1">
    <citation type="submission" date="2021-03" db="EMBL/GenBank/DDBJ databases">
        <authorList>
            <consortium name="Genoscope - CEA"/>
            <person name="William W."/>
        </authorList>
    </citation>
    <scope>NUCLEOTIDE SEQUENCE</scope>
    <source>
        <strain evidence="9">Doubled-haploid Pahang</strain>
    </source>
</reference>
<reference evidence="10" key="2">
    <citation type="submission" date="2021-05" db="UniProtKB">
        <authorList>
            <consortium name="EnsemblPlants"/>
        </authorList>
    </citation>
    <scope>IDENTIFICATION</scope>
    <source>
        <strain evidence="10">subsp. malaccensis</strain>
    </source>
</reference>
<dbReference type="InterPro" id="IPR006671">
    <property type="entry name" value="Cyclin_N"/>
</dbReference>
<dbReference type="SMART" id="SM00385">
    <property type="entry name" value="CYCLIN"/>
    <property type="match status" value="1"/>
</dbReference>
<dbReference type="Pfam" id="PF02984">
    <property type="entry name" value="Cyclin_C"/>
    <property type="match status" value="1"/>
</dbReference>
<dbReference type="GO" id="GO:0000082">
    <property type="term" value="P:G1/S transition of mitotic cell cycle"/>
    <property type="evidence" value="ECO:0000318"/>
    <property type="project" value="GO_Central"/>
</dbReference>
<dbReference type="Gramene" id="Ma09_t28820.1">
    <property type="protein sequence ID" value="Ma09_p28820.1"/>
    <property type="gene ID" value="Ma09_g28820"/>
</dbReference>
<evidence type="ECO:0000256" key="4">
    <source>
        <dbReference type="ARBA" id="ARBA00023306"/>
    </source>
</evidence>
<dbReference type="GO" id="GO:0005634">
    <property type="term" value="C:nucleus"/>
    <property type="evidence" value="ECO:0000318"/>
    <property type="project" value="GO_Central"/>
</dbReference>
<comment type="similarity">
    <text evidence="1">Belongs to the cyclin family. Cyclin D subfamily.</text>
</comment>
<dbReference type="Gene3D" id="1.10.472.10">
    <property type="entry name" value="Cyclin-like"/>
    <property type="match status" value="2"/>
</dbReference>
<keyword evidence="4" id="KW-0131">Cell cycle</keyword>
<feature type="domain" description="Cyclin C-terminal" evidence="8">
    <location>
        <begin position="163"/>
        <end position="292"/>
    </location>
</feature>
<evidence type="ECO:0000256" key="5">
    <source>
        <dbReference type="RuleBase" id="RU000383"/>
    </source>
</evidence>
<feature type="compositionally biased region" description="Basic residues" evidence="6">
    <location>
        <begin position="293"/>
        <end position="303"/>
    </location>
</feature>
<dbReference type="AlphaFoldDB" id="A0A804KPU2"/>
<name>A0A804KPU2_MUSAM</name>
<evidence type="ECO:0000313" key="10">
    <source>
        <dbReference type="EnsemblPlants" id="Ma09_p28820.1"/>
    </source>
</evidence>
<sequence length="303" mass="32722">MPPSPSPSPSDSSASSCFDLLCGEDAGELAPFGDGQPIAGFVGGEGAAARSAGPDSLDPVARRDAVAWILKVRAYHRFRPLTACLAVNYVDRFLSSHRLPQNGWALQLLSVACLSLAAKMEETVVPSLLDLQVEDAKFIFDPHTVLRMELLVLAALDWRLRSVTPLSFVDFFAHKIDPCGRTARLLVLQATQVILAAMHEVDFLSHCPPALAAAAMICAADETQDRTFVNPATAASWCVGLTEEGIGNCCRLMRQVAVDQRLRKSPMILSQHRVTSPVKRESGISSSSSAPPTKRRKLNSNCN</sequence>
<dbReference type="EnsemblPlants" id="Ma09_t28820.1">
    <property type="protein sequence ID" value="Ma09_p28820.1"/>
    <property type="gene ID" value="Ma09_g28820"/>
</dbReference>
<evidence type="ECO:0000256" key="2">
    <source>
        <dbReference type="ARBA" id="ARBA00022618"/>
    </source>
</evidence>
<dbReference type="GO" id="GO:0005737">
    <property type="term" value="C:cytoplasm"/>
    <property type="evidence" value="ECO:0000318"/>
    <property type="project" value="GO_Central"/>
</dbReference>
<dbReference type="OrthoDB" id="5590282at2759"/>
<dbReference type="FunFam" id="1.10.472.10:FF:000060">
    <property type="entry name" value="D6-type cyclin"/>
    <property type="match status" value="1"/>
</dbReference>
<dbReference type="InterPro" id="IPR004367">
    <property type="entry name" value="Cyclin_C-dom"/>
</dbReference>
<dbReference type="EMBL" id="HG996474">
    <property type="protein sequence ID" value="CAG1836780.1"/>
    <property type="molecule type" value="Genomic_DNA"/>
</dbReference>
<evidence type="ECO:0000259" key="7">
    <source>
        <dbReference type="SMART" id="SM00385"/>
    </source>
</evidence>
<gene>
    <name evidence="9" type="ORF">GSMUA_247490.1</name>
</gene>
<evidence type="ECO:0000256" key="1">
    <source>
        <dbReference type="ARBA" id="ARBA00009065"/>
    </source>
</evidence>
<dbReference type="GO" id="GO:0016538">
    <property type="term" value="F:cyclin-dependent protein serine/threonine kinase regulator activity"/>
    <property type="evidence" value="ECO:0000318"/>
    <property type="project" value="GO_Central"/>
</dbReference>
<dbReference type="InterPro" id="IPR013763">
    <property type="entry name" value="Cyclin-like_dom"/>
</dbReference>
<dbReference type="FunCoup" id="A0A804KPU2">
    <property type="interactions" value="141"/>
</dbReference>
<dbReference type="InterPro" id="IPR039361">
    <property type="entry name" value="Cyclin"/>
</dbReference>
<dbReference type="PROSITE" id="PS00292">
    <property type="entry name" value="CYCLINS"/>
    <property type="match status" value="1"/>
</dbReference>
<dbReference type="CDD" id="cd20543">
    <property type="entry name" value="CYCLIN_AtCycD-like_rpt1"/>
    <property type="match status" value="1"/>
</dbReference>
<dbReference type="SUPFAM" id="SSF47954">
    <property type="entry name" value="Cyclin-like"/>
    <property type="match status" value="2"/>
</dbReference>
<proteinExistence type="inferred from homology"/>
<feature type="region of interest" description="Disordered" evidence="6">
    <location>
        <begin position="269"/>
        <end position="303"/>
    </location>
</feature>
<protein>
    <submittedName>
        <fullName evidence="9">(wild Malaysian banana) hypothetical protein</fullName>
    </submittedName>
</protein>
<keyword evidence="3 5" id="KW-0195">Cyclin</keyword>
<dbReference type="SMART" id="SM01332">
    <property type="entry name" value="Cyclin_C"/>
    <property type="match status" value="1"/>
</dbReference>
<evidence type="ECO:0000256" key="6">
    <source>
        <dbReference type="SAM" id="MobiDB-lite"/>
    </source>
</evidence>
<dbReference type="GO" id="GO:0051301">
    <property type="term" value="P:cell division"/>
    <property type="evidence" value="ECO:0007669"/>
    <property type="project" value="UniProtKB-KW"/>
</dbReference>